<dbReference type="SUPFAM" id="SSF52540">
    <property type="entry name" value="P-loop containing nucleoside triphosphate hydrolases"/>
    <property type="match status" value="1"/>
</dbReference>
<evidence type="ECO:0000313" key="3">
    <source>
        <dbReference type="EMBL" id="GMH61792.1"/>
    </source>
</evidence>
<evidence type="ECO:0000313" key="4">
    <source>
        <dbReference type="Proteomes" id="UP001165082"/>
    </source>
</evidence>
<keyword evidence="4" id="KW-1185">Reference proteome</keyword>
<feature type="region of interest" description="Disordered" evidence="1">
    <location>
        <begin position="94"/>
        <end position="116"/>
    </location>
</feature>
<organism evidence="3 4">
    <name type="scientific">Triparma retinervis</name>
    <dbReference type="NCBI Taxonomy" id="2557542"/>
    <lineage>
        <taxon>Eukaryota</taxon>
        <taxon>Sar</taxon>
        <taxon>Stramenopiles</taxon>
        <taxon>Ochrophyta</taxon>
        <taxon>Bolidophyceae</taxon>
        <taxon>Parmales</taxon>
        <taxon>Triparmaceae</taxon>
        <taxon>Triparma</taxon>
    </lineage>
</organism>
<dbReference type="InterPro" id="IPR006073">
    <property type="entry name" value="GTP-bd"/>
</dbReference>
<feature type="compositionally biased region" description="Low complexity" evidence="1">
    <location>
        <begin position="96"/>
        <end position="116"/>
    </location>
</feature>
<protein>
    <recommendedName>
        <fullName evidence="2">G domain-containing protein</fullName>
    </recommendedName>
</protein>
<feature type="non-terminal residue" evidence="3">
    <location>
        <position position="1"/>
    </location>
</feature>
<evidence type="ECO:0000256" key="1">
    <source>
        <dbReference type="SAM" id="MobiDB-lite"/>
    </source>
</evidence>
<proteinExistence type="predicted"/>
<dbReference type="Pfam" id="PF01926">
    <property type="entry name" value="MMR_HSR1"/>
    <property type="match status" value="1"/>
</dbReference>
<feature type="non-terminal residue" evidence="3">
    <location>
        <position position="116"/>
    </location>
</feature>
<dbReference type="Proteomes" id="UP001165082">
    <property type="component" value="Unassembled WGS sequence"/>
</dbReference>
<gene>
    <name evidence="3" type="ORF">TrRE_jg12532</name>
</gene>
<dbReference type="AlphaFoldDB" id="A0A9W7A2N7"/>
<dbReference type="EMBL" id="BRXZ01006512">
    <property type="protein sequence ID" value="GMH61792.1"/>
    <property type="molecule type" value="Genomic_DNA"/>
</dbReference>
<evidence type="ECO:0000259" key="2">
    <source>
        <dbReference type="Pfam" id="PF01926"/>
    </source>
</evidence>
<dbReference type="InterPro" id="IPR027417">
    <property type="entry name" value="P-loop_NTPase"/>
</dbReference>
<dbReference type="GO" id="GO:0005525">
    <property type="term" value="F:GTP binding"/>
    <property type="evidence" value="ECO:0007669"/>
    <property type="project" value="InterPro"/>
</dbReference>
<reference evidence="3" key="1">
    <citation type="submission" date="2022-07" db="EMBL/GenBank/DDBJ databases">
        <title>Genome analysis of Parmales, a sister group of diatoms, reveals the evolutionary specialization of diatoms from phago-mixotrophs to photoautotrophs.</title>
        <authorList>
            <person name="Ban H."/>
            <person name="Sato S."/>
            <person name="Yoshikawa S."/>
            <person name="Kazumasa Y."/>
            <person name="Nakamura Y."/>
            <person name="Ichinomiya M."/>
            <person name="Saitoh K."/>
            <person name="Sato N."/>
            <person name="Blanc-Mathieu R."/>
            <person name="Endo H."/>
            <person name="Kuwata A."/>
            <person name="Ogata H."/>
        </authorList>
    </citation>
    <scope>NUCLEOTIDE SEQUENCE</scope>
</reference>
<name>A0A9W7A2N7_9STRA</name>
<comment type="caution">
    <text evidence="3">The sequence shown here is derived from an EMBL/GenBank/DDBJ whole genome shotgun (WGS) entry which is preliminary data.</text>
</comment>
<sequence>VRLQRSSANSLNDKHVYKDTYGREDYNVVKVKPALPPPPPFDPRTRGPVRVACSIGVGDNIPKGNTNFPEVALVGRSNVGKSTLLNALLYGNLQVSDPTTSDSSSSSPSSSPSSPP</sequence>
<dbReference type="Gene3D" id="3.40.50.300">
    <property type="entry name" value="P-loop containing nucleotide triphosphate hydrolases"/>
    <property type="match status" value="1"/>
</dbReference>
<dbReference type="OrthoDB" id="391988at2759"/>
<accession>A0A9W7A2N7</accession>
<feature type="domain" description="G" evidence="2">
    <location>
        <begin position="70"/>
        <end position="97"/>
    </location>
</feature>